<proteinExistence type="predicted"/>
<dbReference type="Proteomes" id="UP000627984">
    <property type="component" value="Unassembled WGS sequence"/>
</dbReference>
<gene>
    <name evidence="2" type="ORF">GCM10010126_68120</name>
</gene>
<feature type="compositionally biased region" description="Polar residues" evidence="1">
    <location>
        <begin position="308"/>
        <end position="329"/>
    </location>
</feature>
<comment type="caution">
    <text evidence="2">The sequence shown here is derived from an EMBL/GenBank/DDBJ whole genome shotgun (WGS) entry which is preliminary data.</text>
</comment>
<evidence type="ECO:0000256" key="1">
    <source>
        <dbReference type="SAM" id="MobiDB-lite"/>
    </source>
</evidence>
<name>A0AA37BNJ8_9ACTN</name>
<evidence type="ECO:0000313" key="2">
    <source>
        <dbReference type="EMBL" id="GGK99072.1"/>
    </source>
</evidence>
<sequence length="329" mass="33495">MRIRRVRMWLTAAVIAVAMSLLVSGVGVPEDLVRRAAAASPDEPAPEPSVDGRAVPDAKVAQGVEEKDPKVTPKPPVWPKAGSAEVQADAGLERAADLPVRIAAADKAAAVGTVKVETLAPEAVRKLGGVGVAARIERADGSAAPGKVRAEFSYAGFRDAFGGNFASRLRLLRLPVCALTTPRPRGCVVRPQPVAARNDLKKGVLVADVEIGRSTPVKVPAAPKGDAKAAARAEVQQAAAEQLAAGSVFVLAGGMTGPDGNFGATDLKPSGTWQAGTSGGSFSYSYPLPEPPSPVGNGPICRSPTTPPRSTAKVTGPTTSPARSASAGS</sequence>
<dbReference type="AlphaFoldDB" id="A0AA37BNJ8"/>
<feature type="region of interest" description="Disordered" evidence="1">
    <location>
        <begin position="262"/>
        <end position="329"/>
    </location>
</feature>
<dbReference type="EMBL" id="BMQD01000045">
    <property type="protein sequence ID" value="GGK99072.1"/>
    <property type="molecule type" value="Genomic_DNA"/>
</dbReference>
<protein>
    <submittedName>
        <fullName evidence="2">Uncharacterized protein</fullName>
    </submittedName>
</protein>
<organism evidence="2 3">
    <name type="scientific">Planomonospora parontospora</name>
    <dbReference type="NCBI Taxonomy" id="58119"/>
    <lineage>
        <taxon>Bacteria</taxon>
        <taxon>Bacillati</taxon>
        <taxon>Actinomycetota</taxon>
        <taxon>Actinomycetes</taxon>
        <taxon>Streptosporangiales</taxon>
        <taxon>Streptosporangiaceae</taxon>
        <taxon>Planomonospora</taxon>
    </lineage>
</organism>
<accession>A0AA37BNJ8</accession>
<evidence type="ECO:0000313" key="3">
    <source>
        <dbReference type="Proteomes" id="UP000627984"/>
    </source>
</evidence>
<reference evidence="2" key="1">
    <citation type="journal article" date="2014" name="Int. J. Syst. Evol. Microbiol.">
        <title>Complete genome sequence of Corynebacterium casei LMG S-19264T (=DSM 44701T), isolated from a smear-ripened cheese.</title>
        <authorList>
            <consortium name="US DOE Joint Genome Institute (JGI-PGF)"/>
            <person name="Walter F."/>
            <person name="Albersmeier A."/>
            <person name="Kalinowski J."/>
            <person name="Ruckert C."/>
        </authorList>
    </citation>
    <scope>NUCLEOTIDE SEQUENCE</scope>
    <source>
        <strain evidence="2">JCM 3093</strain>
    </source>
</reference>
<feature type="region of interest" description="Disordered" evidence="1">
    <location>
        <begin position="60"/>
        <end position="81"/>
    </location>
</feature>
<reference evidence="2" key="2">
    <citation type="submission" date="2022-09" db="EMBL/GenBank/DDBJ databases">
        <authorList>
            <person name="Sun Q."/>
            <person name="Ohkuma M."/>
        </authorList>
    </citation>
    <scope>NUCLEOTIDE SEQUENCE</scope>
    <source>
        <strain evidence="2">JCM 3093</strain>
    </source>
</reference>
<dbReference type="RefSeq" id="WP_239321267.1">
    <property type="nucleotide sequence ID" value="NZ_BMQD01000045.1"/>
</dbReference>